<dbReference type="KEGG" id="mear:Mpt1_c02210"/>
<accession>A0A0A7LF60</accession>
<dbReference type="GeneID" id="24817894"/>
<reference evidence="3 4" key="1">
    <citation type="journal article" date="2014" name="Appl. Environ. Microbiol.">
        <title>Comparative Genome Analysis of 'Candidatus Methanoplasma termitum' Indicates a New Mode of Energy Metabolism in the Seventh Order of Methanogens.</title>
        <authorList>
            <person name="Lang K."/>
            <person name="Schuldes J."/>
            <person name="Klingl A."/>
            <person name="Poehlein A."/>
            <person name="Daniel R."/>
            <person name="Brune A."/>
        </authorList>
    </citation>
    <scope>NUCLEOTIDE SEQUENCE [LARGE SCALE GENOMIC DNA]</scope>
    <source>
        <strain evidence="4">Mpt1</strain>
    </source>
</reference>
<dbReference type="InterPro" id="IPR054828">
    <property type="entry name" value="Vit_B12_bind_prot"/>
</dbReference>
<dbReference type="SUPFAM" id="SSF53807">
    <property type="entry name" value="Helical backbone' metal receptor"/>
    <property type="match status" value="1"/>
</dbReference>
<evidence type="ECO:0000313" key="4">
    <source>
        <dbReference type="Proteomes" id="UP000030787"/>
    </source>
</evidence>
<dbReference type="Pfam" id="PF01497">
    <property type="entry name" value="Peripla_BP_2"/>
    <property type="match status" value="1"/>
</dbReference>
<dbReference type="InterPro" id="IPR050902">
    <property type="entry name" value="ABC_Transporter_SBP"/>
</dbReference>
<dbReference type="OrthoDB" id="24039at2157"/>
<dbReference type="InterPro" id="IPR002491">
    <property type="entry name" value="ABC_transptr_periplasmic_BD"/>
</dbReference>
<dbReference type="EMBL" id="CP010070">
    <property type="protein sequence ID" value="AIZ56121.1"/>
    <property type="molecule type" value="Genomic_DNA"/>
</dbReference>
<dbReference type="PANTHER" id="PTHR30535">
    <property type="entry name" value="VITAMIN B12-BINDING PROTEIN"/>
    <property type="match status" value="1"/>
</dbReference>
<organism evidence="3 4">
    <name type="scientific">Candidatus Methanoplasma termitum</name>
    <dbReference type="NCBI Taxonomy" id="1577791"/>
    <lineage>
        <taxon>Archaea</taxon>
        <taxon>Methanobacteriati</taxon>
        <taxon>Thermoplasmatota</taxon>
        <taxon>Thermoplasmata</taxon>
        <taxon>Methanomassiliicoccales</taxon>
        <taxon>Methanomassiliicoccaceae</taxon>
        <taxon>Candidatus Methanoplasma</taxon>
    </lineage>
</organism>
<dbReference type="PROSITE" id="PS50983">
    <property type="entry name" value="FE_B12_PBP"/>
    <property type="match status" value="1"/>
</dbReference>
<dbReference type="HOGENOM" id="CLU_592655_0_0_2"/>
<feature type="domain" description="Fe/B12 periplasmic-binding" evidence="2">
    <location>
        <begin position="156"/>
        <end position="425"/>
    </location>
</feature>
<dbReference type="RefSeq" id="WP_148305788.1">
    <property type="nucleotide sequence ID" value="NZ_CP010070.1"/>
</dbReference>
<dbReference type="STRING" id="1577791.Mpt1_c02210"/>
<dbReference type="Proteomes" id="UP000030787">
    <property type="component" value="Chromosome"/>
</dbReference>
<dbReference type="NCBIfam" id="NF038402">
    <property type="entry name" value="TroA_like"/>
    <property type="match status" value="1"/>
</dbReference>
<gene>
    <name evidence="3" type="primary">btuF</name>
    <name evidence="3" type="ORF">Mpt1_c02210</name>
</gene>
<sequence>MKAQKLKLALSLVLIVFGAVSVPFFISDTNTAQPQASGFLIDFGDWNVTWTEMDMQTNQNPFDALSTACKENNFTSSIEDGTVKEINGVSSDGTYSWNLWTISKNSLTWVKESSPQNIDLSKYTIAAWAYTDGSGTPTVAVDNSGRSIYGYPQAQRTVTLAPAITEMIAALRAVETLVGTDMYSTYPASVVAGQNNGTIKILGDYLNPSFEQIVAAAPDMVFCDGSIYTHHIATDKLRNVGINTVLLYWGADVQEIMDNIYIVGVAIGYGMRALEVISTIEHAMDGVTGAISEHVNAQSVRVMLALTPDKSPWVSGSDTYVSDLTSIVNGDNVFSFLSGWSQVNSEQVISQNPSVIILLTTNYMSNQSDYDSMINSLSAEWRTTDAYKNGNIYLVTGAAGNMSTLPGPRFIQLMELTARILNPDIFNDIKMPKYIGDNYEDFLSFTKDLDFKN</sequence>
<evidence type="ECO:0000313" key="3">
    <source>
        <dbReference type="EMBL" id="AIZ56121.1"/>
    </source>
</evidence>
<proteinExistence type="predicted"/>
<evidence type="ECO:0000259" key="2">
    <source>
        <dbReference type="PROSITE" id="PS50983"/>
    </source>
</evidence>
<dbReference type="Gene3D" id="3.40.50.1980">
    <property type="entry name" value="Nitrogenase molybdenum iron protein domain"/>
    <property type="match status" value="2"/>
</dbReference>
<evidence type="ECO:0000256" key="1">
    <source>
        <dbReference type="ARBA" id="ARBA00022729"/>
    </source>
</evidence>
<protein>
    <submittedName>
        <fullName evidence="3">BtuF protein</fullName>
    </submittedName>
</protein>
<keyword evidence="4" id="KW-1185">Reference proteome</keyword>
<dbReference type="PANTHER" id="PTHR30535:SF34">
    <property type="entry name" value="MOLYBDATE-BINDING PROTEIN MOLA"/>
    <property type="match status" value="1"/>
</dbReference>
<dbReference type="AlphaFoldDB" id="A0A0A7LF60"/>
<keyword evidence="1" id="KW-0732">Signal</keyword>
<name>A0A0A7LF60_9ARCH</name>